<feature type="binding site" evidence="14">
    <location>
        <position position="250"/>
    </location>
    <ligand>
        <name>Mg(2+)</name>
        <dbReference type="ChEBI" id="CHEBI:18420"/>
    </ligand>
</feature>
<dbReference type="PANTHER" id="PTHR42979">
    <property type="entry name" value="3-ISOPROPYLMALATE DEHYDROGENASE"/>
    <property type="match status" value="1"/>
</dbReference>
<evidence type="ECO:0000256" key="7">
    <source>
        <dbReference type="ARBA" id="ARBA00022605"/>
    </source>
</evidence>
<keyword evidence="8 14" id="KW-0479">Metal-binding</keyword>
<accession>B4D4Z4</accession>
<dbReference type="AlphaFoldDB" id="B4D4Z4"/>
<dbReference type="Pfam" id="PF00180">
    <property type="entry name" value="Iso_dh"/>
    <property type="match status" value="1"/>
</dbReference>
<dbReference type="HAMAP" id="MF_01033">
    <property type="entry name" value="LeuB_type1"/>
    <property type="match status" value="1"/>
</dbReference>
<comment type="pathway">
    <text evidence="3 14 15">Amino-acid biosynthesis; L-leucine biosynthesis; L-leucine from 3-methyl-2-oxobutanoate: step 3/4.</text>
</comment>
<dbReference type="GO" id="GO:0000287">
    <property type="term" value="F:magnesium ion binding"/>
    <property type="evidence" value="ECO:0007669"/>
    <property type="project" value="InterPro"/>
</dbReference>
<evidence type="ECO:0000256" key="10">
    <source>
        <dbReference type="ARBA" id="ARBA00023002"/>
    </source>
</evidence>
<evidence type="ECO:0000256" key="1">
    <source>
        <dbReference type="ARBA" id="ARBA00000624"/>
    </source>
</evidence>
<dbReference type="GO" id="GO:0003862">
    <property type="term" value="F:3-isopropylmalate dehydrogenase activity"/>
    <property type="evidence" value="ECO:0007669"/>
    <property type="project" value="UniProtKB-UniRule"/>
</dbReference>
<evidence type="ECO:0000256" key="5">
    <source>
        <dbReference type="ARBA" id="ARBA00011738"/>
    </source>
</evidence>
<comment type="cofactor">
    <cofactor evidence="14 15">
        <name>Mg(2+)</name>
        <dbReference type="ChEBI" id="CHEBI:18420"/>
    </cofactor>
    <cofactor evidence="14 15">
        <name>Mn(2+)</name>
        <dbReference type="ChEBI" id="CHEBI:29035"/>
    </cofactor>
    <text evidence="14 15">Binds 1 Mg(2+) or Mn(2+) ion per subunit.</text>
</comment>
<keyword evidence="18" id="KW-1185">Reference proteome</keyword>
<keyword evidence="10 14" id="KW-0560">Oxidoreductase</keyword>
<evidence type="ECO:0000256" key="6">
    <source>
        <dbReference type="ARBA" id="ARBA00022430"/>
    </source>
</evidence>
<keyword evidence="6 14" id="KW-0432">Leucine biosynthesis</keyword>
<sequence>MKTFKIAVLPGDGIGPEVMAEARRVLAVAEKKFGFQLALTEARVGGIAIDVDGKALPEETVRICGESDAILFGSVGGPKWESLPPNEQPERAALLPLRKHFALFANLRPAVCFPKLTHASPVKESLIEGGFDVLCVRELTGGLYFGQPKGRHEENGEPVAVDTMIYKKSEIERIAHVAFKAAQGRKKKLTSIDKANVLENGVLWRATVNEIAKQYPDVTLNHLYVDNAAMQLVKNPRGFDVVLAENLFGDILSDEMAMVAGSLGMLPSASLGLKETPTGRFGLFEPSGGTAPDIAGKGIANPIAQILSAAMMLRYSLSEHVAADAIDAAVRRVIDDGLRTGDIWSEGTRRVGTTEMGEAIAAAL</sequence>
<comment type="similarity">
    <text evidence="4 14">Belongs to the isocitrate and isopropylmalate dehydrogenases family. LeuB type 1 subfamily.</text>
</comment>
<keyword evidence="7 14" id="KW-0028">Amino-acid biosynthesis</keyword>
<evidence type="ECO:0000256" key="13">
    <source>
        <dbReference type="ARBA" id="ARBA00023304"/>
    </source>
</evidence>
<feature type="binding site" evidence="14">
    <location>
        <position position="98"/>
    </location>
    <ligand>
        <name>substrate</name>
    </ligand>
</feature>
<evidence type="ECO:0000256" key="12">
    <source>
        <dbReference type="ARBA" id="ARBA00023211"/>
    </source>
</evidence>
<comment type="subcellular location">
    <subcellularLocation>
        <location evidence="14">Cytoplasm</location>
    </subcellularLocation>
</comment>
<dbReference type="UniPathway" id="UPA00048">
    <property type="reaction ID" value="UER00072"/>
</dbReference>
<evidence type="ECO:0000256" key="2">
    <source>
        <dbReference type="ARBA" id="ARBA00001936"/>
    </source>
</evidence>
<evidence type="ECO:0000256" key="15">
    <source>
        <dbReference type="RuleBase" id="RU004445"/>
    </source>
</evidence>
<dbReference type="Gene3D" id="3.40.718.10">
    <property type="entry name" value="Isopropylmalate Dehydrogenase"/>
    <property type="match status" value="1"/>
</dbReference>
<dbReference type="GO" id="GO:0051287">
    <property type="term" value="F:NAD binding"/>
    <property type="evidence" value="ECO:0007669"/>
    <property type="project" value="InterPro"/>
</dbReference>
<evidence type="ECO:0000256" key="11">
    <source>
        <dbReference type="ARBA" id="ARBA00023027"/>
    </source>
</evidence>
<dbReference type="InParanoid" id="B4D4Z4"/>
<dbReference type="PROSITE" id="PS00470">
    <property type="entry name" value="IDH_IMDH"/>
    <property type="match status" value="1"/>
</dbReference>
<reference evidence="17 18" key="1">
    <citation type="journal article" date="2011" name="J. Bacteriol.">
        <title>Genome sequence of Chthoniobacter flavus Ellin428, an aerobic heterotrophic soil bacterium.</title>
        <authorList>
            <person name="Kant R."/>
            <person name="van Passel M.W."/>
            <person name="Palva A."/>
            <person name="Lucas S."/>
            <person name="Lapidus A."/>
            <person name="Glavina Del Rio T."/>
            <person name="Dalin E."/>
            <person name="Tice H."/>
            <person name="Bruce D."/>
            <person name="Goodwin L."/>
            <person name="Pitluck S."/>
            <person name="Larimer F.W."/>
            <person name="Land M.L."/>
            <person name="Hauser L."/>
            <person name="Sangwan P."/>
            <person name="de Vos W.M."/>
            <person name="Janssen P.H."/>
            <person name="Smidt H."/>
        </authorList>
    </citation>
    <scope>NUCLEOTIDE SEQUENCE [LARGE SCALE GENOMIC DNA]</scope>
    <source>
        <strain evidence="17 18">Ellin428</strain>
    </source>
</reference>
<feature type="domain" description="Isopropylmalate dehydrogenase-like" evidence="16">
    <location>
        <begin position="5"/>
        <end position="360"/>
    </location>
</feature>
<dbReference type="RefSeq" id="WP_006981307.1">
    <property type="nucleotide sequence ID" value="NZ_ABVL01000012.1"/>
</dbReference>
<dbReference type="eggNOG" id="COG0473">
    <property type="taxonomic scope" value="Bacteria"/>
</dbReference>
<keyword evidence="14" id="KW-0963">Cytoplasm</keyword>
<dbReference type="STRING" id="497964.CfE428DRAFT_3982"/>
<protein>
    <recommendedName>
        <fullName evidence="14">3-isopropylmalate dehydrogenase</fullName>
        <ecNumber evidence="14">1.1.1.85</ecNumber>
    </recommendedName>
    <alternativeName>
        <fullName evidence="14">3-IPM-DH</fullName>
    </alternativeName>
    <alternativeName>
        <fullName evidence="14">Beta-IPM dehydrogenase</fullName>
        <shortName evidence="14">IMDH</shortName>
    </alternativeName>
</protein>
<comment type="caution">
    <text evidence="17">The sequence shown here is derived from an EMBL/GenBank/DDBJ whole genome shotgun (WGS) entry which is preliminary data.</text>
</comment>
<keyword evidence="9 14" id="KW-0460">Magnesium</keyword>
<keyword evidence="12 14" id="KW-0464">Manganese</keyword>
<evidence type="ECO:0000313" key="17">
    <source>
        <dbReference type="EMBL" id="EDY18597.1"/>
    </source>
</evidence>
<dbReference type="Proteomes" id="UP000005824">
    <property type="component" value="Unassembled WGS sequence"/>
</dbReference>
<dbReference type="NCBIfam" id="TIGR00169">
    <property type="entry name" value="leuB"/>
    <property type="match status" value="1"/>
</dbReference>
<evidence type="ECO:0000313" key="18">
    <source>
        <dbReference type="Proteomes" id="UP000005824"/>
    </source>
</evidence>
<comment type="function">
    <text evidence="14 15">Catalyzes the oxidation of 3-carboxy-2-hydroxy-4-methylpentanoate (3-isopropylmalate) to 3-carboxy-4-methyl-2-oxopentanoate. The product decarboxylates to 4-methyl-2 oxopentanoate.</text>
</comment>
<feature type="binding site" evidence="14">
    <location>
        <position position="137"/>
    </location>
    <ligand>
        <name>substrate</name>
    </ligand>
</feature>
<dbReference type="GO" id="GO:0005829">
    <property type="term" value="C:cytosol"/>
    <property type="evidence" value="ECO:0007669"/>
    <property type="project" value="TreeGrafter"/>
</dbReference>
<evidence type="ECO:0000256" key="3">
    <source>
        <dbReference type="ARBA" id="ARBA00004762"/>
    </source>
</evidence>
<keyword evidence="13 14" id="KW-0100">Branched-chain amino acid biosynthesis</keyword>
<dbReference type="InterPro" id="IPR004429">
    <property type="entry name" value="Isopropylmalate_DH"/>
</dbReference>
<dbReference type="FunCoup" id="B4D4Z4">
    <property type="interactions" value="465"/>
</dbReference>
<dbReference type="SMART" id="SM01329">
    <property type="entry name" value="Iso_dh"/>
    <property type="match status" value="1"/>
</dbReference>
<feature type="site" description="Important for catalysis" evidence="14">
    <location>
        <position position="144"/>
    </location>
</feature>
<evidence type="ECO:0000256" key="14">
    <source>
        <dbReference type="HAMAP-Rule" id="MF_01033"/>
    </source>
</evidence>
<dbReference type="EC" id="1.1.1.85" evidence="14"/>
<comment type="catalytic activity">
    <reaction evidence="1 14 15">
        <text>(2R,3S)-3-isopropylmalate + NAD(+) = 4-methyl-2-oxopentanoate + CO2 + NADH</text>
        <dbReference type="Rhea" id="RHEA:32271"/>
        <dbReference type="ChEBI" id="CHEBI:16526"/>
        <dbReference type="ChEBI" id="CHEBI:17865"/>
        <dbReference type="ChEBI" id="CHEBI:35121"/>
        <dbReference type="ChEBI" id="CHEBI:57540"/>
        <dbReference type="ChEBI" id="CHEBI:57945"/>
        <dbReference type="EC" id="1.1.1.85"/>
    </reaction>
</comment>
<evidence type="ECO:0000256" key="4">
    <source>
        <dbReference type="ARBA" id="ARBA00008319"/>
    </source>
</evidence>
<dbReference type="PANTHER" id="PTHR42979:SF1">
    <property type="entry name" value="3-ISOPROPYLMALATE DEHYDROGENASE"/>
    <property type="match status" value="1"/>
</dbReference>
<feature type="binding site" evidence="14">
    <location>
        <position position="226"/>
    </location>
    <ligand>
        <name>Mg(2+)</name>
        <dbReference type="ChEBI" id="CHEBI:18420"/>
    </ligand>
</feature>
<comment type="caution">
    <text evidence="14">Lacks conserved residue(s) required for the propagation of feature annotation.</text>
</comment>
<name>B4D4Z4_9BACT</name>
<comment type="cofactor">
    <cofactor evidence="2">
        <name>Mn(2+)</name>
        <dbReference type="ChEBI" id="CHEBI:29035"/>
    </cofactor>
</comment>
<keyword evidence="11 14" id="KW-0520">NAD</keyword>
<dbReference type="GO" id="GO:0009098">
    <property type="term" value="P:L-leucine biosynthetic process"/>
    <property type="evidence" value="ECO:0007669"/>
    <property type="project" value="UniProtKB-UniRule"/>
</dbReference>
<evidence type="ECO:0000259" key="16">
    <source>
        <dbReference type="SMART" id="SM01329"/>
    </source>
</evidence>
<dbReference type="InterPro" id="IPR024084">
    <property type="entry name" value="IsoPropMal-DH-like_dom"/>
</dbReference>
<dbReference type="FunFam" id="3.40.718.10:FF:000006">
    <property type="entry name" value="3-isopropylmalate dehydrogenase"/>
    <property type="match status" value="1"/>
</dbReference>
<feature type="binding site" evidence="14">
    <location>
        <position position="108"/>
    </location>
    <ligand>
        <name>substrate</name>
    </ligand>
</feature>
<gene>
    <name evidence="14" type="primary">leuB</name>
    <name evidence="17" type="ORF">CfE428DRAFT_3982</name>
</gene>
<evidence type="ECO:0000256" key="8">
    <source>
        <dbReference type="ARBA" id="ARBA00022723"/>
    </source>
</evidence>
<dbReference type="EMBL" id="ABVL01000012">
    <property type="protein sequence ID" value="EDY18597.1"/>
    <property type="molecule type" value="Genomic_DNA"/>
</dbReference>
<feature type="binding site" evidence="14">
    <location>
        <begin position="77"/>
        <end position="90"/>
    </location>
    <ligand>
        <name>NAD(+)</name>
        <dbReference type="ChEBI" id="CHEBI:57540"/>
    </ligand>
</feature>
<organism evidence="17 18">
    <name type="scientific">Chthoniobacter flavus Ellin428</name>
    <dbReference type="NCBI Taxonomy" id="497964"/>
    <lineage>
        <taxon>Bacteria</taxon>
        <taxon>Pseudomonadati</taxon>
        <taxon>Verrucomicrobiota</taxon>
        <taxon>Spartobacteria</taxon>
        <taxon>Chthoniobacterales</taxon>
        <taxon>Chthoniobacteraceae</taxon>
        <taxon>Chthoniobacter</taxon>
    </lineage>
</organism>
<comment type="subunit">
    <text evidence="5 14 15">Homodimer.</text>
</comment>
<proteinExistence type="inferred from homology"/>
<feature type="binding site" evidence="14">
    <location>
        <position position="226"/>
    </location>
    <ligand>
        <name>substrate</name>
    </ligand>
</feature>
<feature type="binding site" evidence="14">
    <location>
        <position position="254"/>
    </location>
    <ligand>
        <name>Mg(2+)</name>
        <dbReference type="ChEBI" id="CHEBI:18420"/>
    </ligand>
</feature>
<feature type="site" description="Important for catalysis" evidence="14">
    <location>
        <position position="194"/>
    </location>
</feature>
<dbReference type="InterPro" id="IPR019818">
    <property type="entry name" value="IsoCit/isopropylmalate_DH_CS"/>
</dbReference>
<evidence type="ECO:0000256" key="9">
    <source>
        <dbReference type="ARBA" id="ARBA00022842"/>
    </source>
</evidence>
<dbReference type="SUPFAM" id="SSF53659">
    <property type="entry name" value="Isocitrate/Isopropylmalate dehydrogenase-like"/>
    <property type="match status" value="1"/>
</dbReference>